<evidence type="ECO:0000256" key="2">
    <source>
        <dbReference type="ARBA" id="ARBA00023015"/>
    </source>
</evidence>
<dbReference type="AlphaFoldDB" id="A0A2X1D2M3"/>
<dbReference type="PANTHER" id="PTHR30118">
    <property type="entry name" value="HTH-TYPE TRANSCRIPTIONAL REGULATOR LEUO-RELATED"/>
    <property type="match status" value="1"/>
</dbReference>
<organism evidence="6 7">
    <name type="scientific">Brevundimonas vesicularis</name>
    <name type="common">Pseudomonas vesicularis</name>
    <dbReference type="NCBI Taxonomy" id="41276"/>
    <lineage>
        <taxon>Bacteria</taxon>
        <taxon>Pseudomonadati</taxon>
        <taxon>Pseudomonadota</taxon>
        <taxon>Alphaproteobacteria</taxon>
        <taxon>Caulobacterales</taxon>
        <taxon>Caulobacteraceae</taxon>
        <taxon>Brevundimonas</taxon>
    </lineage>
</organism>
<accession>A0A2X1D2M3</accession>
<dbReference type="InterPro" id="IPR005119">
    <property type="entry name" value="LysR_subst-bd"/>
</dbReference>
<evidence type="ECO:0000313" key="6">
    <source>
        <dbReference type="EMBL" id="SPU54805.1"/>
    </source>
</evidence>
<dbReference type="PROSITE" id="PS50931">
    <property type="entry name" value="HTH_LYSR"/>
    <property type="match status" value="1"/>
</dbReference>
<dbReference type="GO" id="GO:0003700">
    <property type="term" value="F:DNA-binding transcription factor activity"/>
    <property type="evidence" value="ECO:0007669"/>
    <property type="project" value="InterPro"/>
</dbReference>
<dbReference type="Gene3D" id="3.40.190.10">
    <property type="entry name" value="Periplasmic binding protein-like II"/>
    <property type="match status" value="2"/>
</dbReference>
<evidence type="ECO:0000259" key="5">
    <source>
        <dbReference type="PROSITE" id="PS50931"/>
    </source>
</evidence>
<dbReference type="Pfam" id="PF03466">
    <property type="entry name" value="LysR_substrate"/>
    <property type="match status" value="1"/>
</dbReference>
<dbReference type="InterPro" id="IPR000847">
    <property type="entry name" value="LysR_HTH_N"/>
</dbReference>
<dbReference type="InterPro" id="IPR036390">
    <property type="entry name" value="WH_DNA-bd_sf"/>
</dbReference>
<dbReference type="EMBL" id="UAQP01000014">
    <property type="protein sequence ID" value="SPU54805.1"/>
    <property type="molecule type" value="Genomic_DNA"/>
</dbReference>
<sequence length="297" mass="32794">MRTIDLNLLVALDTLLEEASVSSAAQRLGMSQPSASAALERCRQLFGDPLLVRSGRRMARTARGDALRDPVRSFVDHARDLIGAAPETARTSQRTVRIVSSDFPATTLLQRCWAAMRDSAPGIDLVLLAWRESDEVVDALARDHADIAITVLPQAGSAFRRTEIYRDSYCLAMRRDHPLASELTMDRWLAYPHLVVSAKGARRTPLDDQLTVMGRERRVGIVVPGFMMVPPLLRHSDLVAMIPCGCSQIADDLHYCDPPIATEEFPLHLATAARSDSDCAIQHVAELIRGYFPRAAK</sequence>
<dbReference type="Gene3D" id="1.10.10.10">
    <property type="entry name" value="Winged helix-like DNA-binding domain superfamily/Winged helix DNA-binding domain"/>
    <property type="match status" value="1"/>
</dbReference>
<keyword evidence="2" id="KW-0805">Transcription regulation</keyword>
<dbReference type="SUPFAM" id="SSF46785">
    <property type="entry name" value="Winged helix' DNA-binding domain"/>
    <property type="match status" value="1"/>
</dbReference>
<protein>
    <submittedName>
        <fullName evidence="6">Nodulation protein D 2</fullName>
    </submittedName>
</protein>
<dbReference type="Proteomes" id="UP000251186">
    <property type="component" value="Unassembled WGS sequence"/>
</dbReference>
<feature type="domain" description="HTH lysR-type" evidence="5">
    <location>
        <begin position="4"/>
        <end position="61"/>
    </location>
</feature>
<dbReference type="InterPro" id="IPR037402">
    <property type="entry name" value="YidZ_PBP2"/>
</dbReference>
<evidence type="ECO:0000256" key="4">
    <source>
        <dbReference type="ARBA" id="ARBA00023163"/>
    </source>
</evidence>
<dbReference type="CDD" id="cd08417">
    <property type="entry name" value="PBP2_Nitroaromatics_like"/>
    <property type="match status" value="1"/>
</dbReference>
<dbReference type="PANTHER" id="PTHR30118:SF15">
    <property type="entry name" value="TRANSCRIPTIONAL REGULATORY PROTEIN"/>
    <property type="match status" value="1"/>
</dbReference>
<comment type="similarity">
    <text evidence="1">Belongs to the LysR transcriptional regulatory family.</text>
</comment>
<evidence type="ECO:0000256" key="1">
    <source>
        <dbReference type="ARBA" id="ARBA00009437"/>
    </source>
</evidence>
<dbReference type="InterPro" id="IPR036388">
    <property type="entry name" value="WH-like_DNA-bd_sf"/>
</dbReference>
<evidence type="ECO:0000313" key="7">
    <source>
        <dbReference type="Proteomes" id="UP000251186"/>
    </source>
</evidence>
<dbReference type="GO" id="GO:0003677">
    <property type="term" value="F:DNA binding"/>
    <property type="evidence" value="ECO:0007669"/>
    <property type="project" value="UniProtKB-KW"/>
</dbReference>
<proteinExistence type="inferred from homology"/>
<reference evidence="6 7" key="1">
    <citation type="submission" date="2018-06" db="EMBL/GenBank/DDBJ databases">
        <authorList>
            <consortium name="Pathogen Informatics"/>
            <person name="Doyle S."/>
        </authorList>
    </citation>
    <scope>NUCLEOTIDE SEQUENCE [LARGE SCALE GENOMIC DNA]</scope>
    <source>
        <strain evidence="6 7">NCTC11166</strain>
    </source>
</reference>
<dbReference type="Pfam" id="PF00126">
    <property type="entry name" value="HTH_1"/>
    <property type="match status" value="1"/>
</dbReference>
<dbReference type="RefSeq" id="WP_181669182.1">
    <property type="nucleotide sequence ID" value="NZ_UAQP01000014.1"/>
</dbReference>
<evidence type="ECO:0000256" key="3">
    <source>
        <dbReference type="ARBA" id="ARBA00023125"/>
    </source>
</evidence>
<keyword evidence="4" id="KW-0804">Transcription</keyword>
<keyword evidence="3" id="KW-0238">DNA-binding</keyword>
<gene>
    <name evidence="6" type="primary">nodD2</name>
    <name evidence="6" type="ORF">NCTC11166_02191</name>
</gene>
<name>A0A2X1D2M3_BREVE</name>
<dbReference type="SUPFAM" id="SSF53850">
    <property type="entry name" value="Periplasmic binding protein-like II"/>
    <property type="match status" value="1"/>
</dbReference>
<dbReference type="InterPro" id="IPR050389">
    <property type="entry name" value="LysR-type_TF"/>
</dbReference>